<dbReference type="OrthoDB" id="4185631at2759"/>
<dbReference type="Proteomes" id="UP000247810">
    <property type="component" value="Unassembled WGS sequence"/>
</dbReference>
<name>A0A319CXS8_9EURO</name>
<gene>
    <name evidence="1" type="ORF">BO71DRAFT_336536</name>
</gene>
<feature type="non-terminal residue" evidence="1">
    <location>
        <position position="1"/>
    </location>
</feature>
<reference evidence="1 2" key="1">
    <citation type="submission" date="2018-02" db="EMBL/GenBank/DDBJ databases">
        <title>The genomes of Aspergillus section Nigri reveals drivers in fungal speciation.</title>
        <authorList>
            <consortium name="DOE Joint Genome Institute"/>
            <person name="Vesth T.C."/>
            <person name="Nybo J."/>
            <person name="Theobald S."/>
            <person name="Brandl J."/>
            <person name="Frisvad J.C."/>
            <person name="Nielsen K.F."/>
            <person name="Lyhne E.K."/>
            <person name="Kogle M.E."/>
            <person name="Kuo A."/>
            <person name="Riley R."/>
            <person name="Clum A."/>
            <person name="Nolan M."/>
            <person name="Lipzen A."/>
            <person name="Salamov A."/>
            <person name="Henrissat B."/>
            <person name="Wiebenga A."/>
            <person name="De vries R.P."/>
            <person name="Grigoriev I.V."/>
            <person name="Mortensen U.H."/>
            <person name="Andersen M.R."/>
            <person name="Baker S.E."/>
        </authorList>
    </citation>
    <scope>NUCLEOTIDE SEQUENCE [LARGE SCALE GENOMIC DNA]</scope>
    <source>
        <strain evidence="1 2">CBS 707.79</strain>
    </source>
</reference>
<dbReference type="AlphaFoldDB" id="A0A319CXS8"/>
<proteinExistence type="predicted"/>
<evidence type="ECO:0000313" key="1">
    <source>
        <dbReference type="EMBL" id="PYH89509.1"/>
    </source>
</evidence>
<evidence type="ECO:0000313" key="2">
    <source>
        <dbReference type="Proteomes" id="UP000247810"/>
    </source>
</evidence>
<keyword evidence="2" id="KW-1185">Reference proteome</keyword>
<dbReference type="VEuPathDB" id="FungiDB:BO71DRAFT_336536"/>
<dbReference type="EMBL" id="KZ826026">
    <property type="protein sequence ID" value="PYH89509.1"/>
    <property type="molecule type" value="Genomic_DNA"/>
</dbReference>
<sequence length="85" mass="10066">VIQKSVYMGRQYDTIVIPIVKEDDARIVARSTSGKRAEIDWTWNNFIFTSQYTYFNIEPNKKVGAMTVHFLREEKARWHTVILSR</sequence>
<organism evidence="1 2">
    <name type="scientific">Aspergillus ellipticus CBS 707.79</name>
    <dbReference type="NCBI Taxonomy" id="1448320"/>
    <lineage>
        <taxon>Eukaryota</taxon>
        <taxon>Fungi</taxon>
        <taxon>Dikarya</taxon>
        <taxon>Ascomycota</taxon>
        <taxon>Pezizomycotina</taxon>
        <taxon>Eurotiomycetes</taxon>
        <taxon>Eurotiomycetidae</taxon>
        <taxon>Eurotiales</taxon>
        <taxon>Aspergillaceae</taxon>
        <taxon>Aspergillus</taxon>
        <taxon>Aspergillus subgen. Circumdati</taxon>
    </lineage>
</organism>
<accession>A0A319CXS8</accession>
<protein>
    <submittedName>
        <fullName evidence="1">Uncharacterized protein</fullName>
    </submittedName>
</protein>